<reference evidence="3 4" key="2">
    <citation type="submission" date="2014-05" db="EMBL/GenBank/DDBJ databases">
        <title>Genome sequence of the 3-chlorobenzoate degrading bacterium Pseudomonas knackmussii B13 shows multiple evidence for horizontal gene transfer.</title>
        <authorList>
            <person name="Miyazaki R."/>
            <person name="Bertelli C."/>
            <person name="Falquet L."/>
            <person name="Robinson-Rechavi M."/>
            <person name="Gharib W."/>
            <person name="Roy S."/>
            <person name="Van der Meer J.R."/>
        </authorList>
    </citation>
    <scope>NUCLEOTIDE SEQUENCE [LARGE SCALE GENOMIC DNA]</scope>
    <source>
        <strain evidence="3 4">B13</strain>
    </source>
</reference>
<dbReference type="CDD" id="cd00077">
    <property type="entry name" value="HDc"/>
    <property type="match status" value="1"/>
</dbReference>
<dbReference type="SMART" id="SM00471">
    <property type="entry name" value="HDc"/>
    <property type="match status" value="1"/>
</dbReference>
<dbReference type="Gene3D" id="1.10.3210.10">
    <property type="entry name" value="Hypothetical protein af1432"/>
    <property type="match status" value="1"/>
</dbReference>
<dbReference type="NCBIfam" id="TIGR00277">
    <property type="entry name" value="HDIG"/>
    <property type="match status" value="1"/>
</dbReference>
<dbReference type="KEGG" id="pkc:PKB_0488"/>
<dbReference type="STRING" id="1301098.PKB_0488"/>
<accession>A0A024HAG6</accession>
<sequence>MPDSIYLRVPVEAVTLGMYVHELCGSWMDHPFWRKRFLLEDPDDLRRLRESGIREVLIDPSRGLSPRPALVPEAEPETDVAPEPAAEPVAQPIPARRSLEHELRTARRLCARSKQAVMAMFSDARMGKVVDAEQAVELVAEITESVLRHPNALISLARLKHADEYTYMHSVAVCALMIALARQLDMDDSLVREAGLAGLLHDIGKMQVPLAVLNKPGRLEEHEFASVREHPRRGVDILIQGRQVGALVLDVCLHHHEKLDGSGYPHRLAGEQISLFARMGAICDIYDAITSDRPYKAGWDPAESIRRMNQWCGSHLDEQVFRAFVKCLGIYPVGSLVRLESERLAVVMDQHVESLLTPTVKVFYSARTRAAIPQEVLDLAQLKGRERIVGRESPAQWGFGNLESLWSGLDRRRGSLFDG</sequence>
<evidence type="ECO:0000256" key="1">
    <source>
        <dbReference type="SAM" id="MobiDB-lite"/>
    </source>
</evidence>
<reference evidence="3 4" key="1">
    <citation type="submission" date="2013-03" db="EMBL/GenBank/DDBJ databases">
        <authorList>
            <person name="Linke B."/>
        </authorList>
    </citation>
    <scope>NUCLEOTIDE SEQUENCE [LARGE SCALE GENOMIC DNA]</scope>
    <source>
        <strain evidence="3 4">B13</strain>
    </source>
</reference>
<dbReference type="HOGENOM" id="CLU_000445_92_1_6"/>
<dbReference type="eggNOG" id="COG2206">
    <property type="taxonomic scope" value="Bacteria"/>
</dbReference>
<feature type="region of interest" description="Disordered" evidence="1">
    <location>
        <begin position="65"/>
        <end position="85"/>
    </location>
</feature>
<feature type="domain" description="HD-GYP" evidence="2">
    <location>
        <begin position="142"/>
        <end position="340"/>
    </location>
</feature>
<dbReference type="InterPro" id="IPR003607">
    <property type="entry name" value="HD/PDEase_dom"/>
</dbReference>
<dbReference type="OrthoDB" id="9764808at2"/>
<evidence type="ECO:0000313" key="3">
    <source>
        <dbReference type="EMBL" id="CDF81866.1"/>
    </source>
</evidence>
<dbReference type="EMBL" id="HG322950">
    <property type="protein sequence ID" value="CDF81866.1"/>
    <property type="molecule type" value="Genomic_DNA"/>
</dbReference>
<name>A0A024HAG6_PSEKB</name>
<dbReference type="PANTHER" id="PTHR43155:SF2">
    <property type="entry name" value="CYCLIC DI-GMP PHOSPHODIESTERASE PA4108"/>
    <property type="match status" value="1"/>
</dbReference>
<dbReference type="Proteomes" id="UP000025241">
    <property type="component" value="Chromosome I"/>
</dbReference>
<evidence type="ECO:0000259" key="2">
    <source>
        <dbReference type="PROSITE" id="PS51832"/>
    </source>
</evidence>
<dbReference type="InterPro" id="IPR006675">
    <property type="entry name" value="HDIG_dom"/>
</dbReference>
<keyword evidence="3" id="KW-0378">Hydrolase</keyword>
<dbReference type="AlphaFoldDB" id="A0A024HAG6"/>
<evidence type="ECO:0000313" key="4">
    <source>
        <dbReference type="Proteomes" id="UP000025241"/>
    </source>
</evidence>
<keyword evidence="4" id="KW-1185">Reference proteome</keyword>
<dbReference type="PROSITE" id="PS51832">
    <property type="entry name" value="HD_GYP"/>
    <property type="match status" value="1"/>
</dbReference>
<dbReference type="SUPFAM" id="SSF109604">
    <property type="entry name" value="HD-domain/PDEase-like"/>
    <property type="match status" value="1"/>
</dbReference>
<dbReference type="PANTHER" id="PTHR43155">
    <property type="entry name" value="CYCLIC DI-GMP PHOSPHODIESTERASE PA4108-RELATED"/>
    <property type="match status" value="1"/>
</dbReference>
<dbReference type="Pfam" id="PF13487">
    <property type="entry name" value="HD_5"/>
    <property type="match status" value="1"/>
</dbReference>
<dbReference type="Pfam" id="PF11871">
    <property type="entry name" value="DUF3391"/>
    <property type="match status" value="1"/>
</dbReference>
<proteinExistence type="predicted"/>
<gene>
    <name evidence="3" type="ORF">PKB_0488</name>
</gene>
<organism evidence="3 4">
    <name type="scientific">Pseudomonas knackmussii (strain DSM 6978 / CCUG 54928 / LMG 23759 / B13)</name>
    <dbReference type="NCBI Taxonomy" id="1301098"/>
    <lineage>
        <taxon>Bacteria</taxon>
        <taxon>Pseudomonadati</taxon>
        <taxon>Pseudomonadota</taxon>
        <taxon>Gammaproteobacteria</taxon>
        <taxon>Pseudomonadales</taxon>
        <taxon>Pseudomonadaceae</taxon>
        <taxon>Pseudomonas</taxon>
    </lineage>
</organism>
<dbReference type="GO" id="GO:0008081">
    <property type="term" value="F:phosphoric diester hydrolase activity"/>
    <property type="evidence" value="ECO:0007669"/>
    <property type="project" value="UniProtKB-ARBA"/>
</dbReference>
<protein>
    <submittedName>
        <fullName evidence="3">Metal dependent phosphohydrolase</fullName>
    </submittedName>
</protein>
<dbReference type="PATRIC" id="fig|1301098.3.peg.501"/>
<dbReference type="InterPro" id="IPR021812">
    <property type="entry name" value="DUF3391"/>
</dbReference>
<dbReference type="InterPro" id="IPR037522">
    <property type="entry name" value="HD_GYP_dom"/>
</dbReference>